<proteinExistence type="predicted"/>
<keyword evidence="1" id="KW-0614">Plasmid</keyword>
<geneLocation type="plasmid" evidence="1 2">
    <name>pHLA</name>
</geneLocation>
<sequence>MSKSLHSVPVIRKLQSLESSLHAFAHSLEQTYFNVQLNNPSDIKPIKAVIRAITAITYDEYQSGRELNQLPGVVFIPEDVVPKLLEVNHAKKAFSDAVKEAKASSKCKSNTAALNYVRKLLTEIGMQRVHFKQCERLLVVEEALPKKIVFYNESKGWGNQKKYSKEEALELAKEIIDNGSDSFDIVSKKIAEISDSEFLVHRTPSPTSIKANITRYVPGVGEKSHSRVASLPIFVVTTDMDSARTVLIGSMVSIESTPKSKRLGSSKARSKFEEQPYISTLRLYRYKPEYR</sequence>
<dbReference type="GO" id="GO:0006274">
    <property type="term" value="P:DNA replication termination"/>
    <property type="evidence" value="ECO:0007669"/>
    <property type="project" value="InterPro"/>
</dbReference>
<dbReference type="RefSeq" id="WP_138058891.1">
    <property type="nucleotide sequence ID" value="NZ_CP114196.1"/>
</dbReference>
<accession>A0AA47L9N0</accession>
<dbReference type="InterPro" id="IPR036381">
    <property type="entry name" value="Tus_dom1"/>
</dbReference>
<dbReference type="Proteomes" id="UP001156560">
    <property type="component" value="Plasmid pHLA"/>
</dbReference>
<reference evidence="1" key="1">
    <citation type="submission" date="2022-12" db="EMBL/GenBank/DDBJ databases">
        <title>Vibrio parahaemolyticus become highly virulent by producing novel Tc toxins.</title>
        <authorList>
            <person name="Yang F."/>
            <person name="You Y."/>
            <person name="Lai Q."/>
            <person name="Xu L."/>
            <person name="Li F."/>
        </authorList>
    </citation>
    <scope>NUCLEOTIDE SEQUENCE</scope>
    <source>
        <strain evidence="1">Vp-HL-202005</strain>
        <plasmid evidence="1">pHLA</plasmid>
    </source>
</reference>
<organism evidence="1 2">
    <name type="scientific">Vibrio parahaemolyticus</name>
    <dbReference type="NCBI Taxonomy" id="670"/>
    <lineage>
        <taxon>Bacteria</taxon>
        <taxon>Pseudomonadati</taxon>
        <taxon>Pseudomonadota</taxon>
        <taxon>Gammaproteobacteria</taxon>
        <taxon>Vibrionales</taxon>
        <taxon>Vibrionaceae</taxon>
        <taxon>Vibrio</taxon>
    </lineage>
</organism>
<protein>
    <submittedName>
        <fullName evidence="1">Uncharacterized protein</fullName>
    </submittedName>
</protein>
<dbReference type="GO" id="GO:0003677">
    <property type="term" value="F:DNA binding"/>
    <property type="evidence" value="ECO:0007669"/>
    <property type="project" value="InterPro"/>
</dbReference>
<dbReference type="Gene3D" id="3.50.14.10">
    <property type="entry name" value="Replication terminator Tus, domain 1 superfamily/Replication terminator Tus"/>
    <property type="match status" value="1"/>
</dbReference>
<evidence type="ECO:0000313" key="2">
    <source>
        <dbReference type="Proteomes" id="UP001156560"/>
    </source>
</evidence>
<dbReference type="EMBL" id="CP114196">
    <property type="protein sequence ID" value="WAT93809.1"/>
    <property type="molecule type" value="Genomic_DNA"/>
</dbReference>
<evidence type="ECO:0000313" key="1">
    <source>
        <dbReference type="EMBL" id="WAT93809.1"/>
    </source>
</evidence>
<dbReference type="AlphaFoldDB" id="A0AA47L9N0"/>
<dbReference type="GO" id="GO:0005737">
    <property type="term" value="C:cytoplasm"/>
    <property type="evidence" value="ECO:0007669"/>
    <property type="project" value="InterPro"/>
</dbReference>
<name>A0AA47L9N0_VIBPH</name>
<gene>
    <name evidence="1" type="ORF">O1Q84_26155</name>
</gene>